<proteinExistence type="predicted"/>
<keyword evidence="4" id="KW-0496">Mitochondrion</keyword>
<gene>
    <name evidence="4" type="ORF">PPIT_000084</name>
</gene>
<sequence length="377" mass="42592">MLNKMLTIIIPIVGSIFSLSDYLTVPSYETLATIIFIMASQKGKGSKFLSRMASTKTAKVDKKSKTTTNNPTQPKVTKTTKGDNNVGKTSLFNSLLSKSSNITNSLKDNLKTSQTVSSYRSLSKTYNTFKTNFKNLIWSVVVFLRLDSYFTPTVIKALLFLGVTFKWAMRSFTLFNFLLVVWIFYFNTPIHISSVNLGELTTTFTNSSITNTSITNVSIPNSYLFPQPGSSTSYVCSMFSSAPIKGNGIQNFELTQISLSINSPLESTDQLLLEIKETITTILSYDFILHLIMIYLICMLAFIFTMKIIGDKNLYTPHLEDKIRSLPLGKQINFIISNLISSWQHTNIFWIYFIIFFLFIFMCASTFGVFTCLFVLN</sequence>
<evidence type="ECO:0000256" key="2">
    <source>
        <dbReference type="SAM" id="Phobius"/>
    </source>
</evidence>
<reference evidence="4" key="2">
    <citation type="submission" date="2019-03" db="EMBL/GenBank/DDBJ databases">
        <authorList>
            <person name="Lee H.-H."/>
            <person name="Tsai I.J."/>
        </authorList>
    </citation>
    <scope>NUCLEOTIDE SEQUENCE</scope>
    <source>
        <strain evidence="4">BCRC 35384</strain>
    </source>
</reference>
<keyword evidence="2" id="KW-0812">Transmembrane</keyword>
<reference evidence="4" key="1">
    <citation type="journal article" date="2019" name="Genome Biol. Evol.">
        <title>Evidence of extensive intraspecific noncoding reshuffling in a 169-kb mitochondrial genome of a basidiomycetous fungus.</title>
        <authorList>
            <person name="Lee H.H."/>
            <person name="Ke H.M."/>
            <person name="Lin C.I."/>
            <person name="Lee T.J."/>
            <person name="Chung C.L."/>
            <person name="Tsai I.J."/>
        </authorList>
    </citation>
    <scope>NUCLEOTIDE SEQUENCE</scope>
    <source>
        <strain evidence="4">BCRC 35384</strain>
    </source>
</reference>
<keyword evidence="2" id="KW-1133">Transmembrane helix</keyword>
<geneLocation type="mitochondrion" evidence="4"/>
<feature type="compositionally biased region" description="Polar residues" evidence="1">
    <location>
        <begin position="66"/>
        <end position="85"/>
    </location>
</feature>
<evidence type="ECO:0000313" key="4">
    <source>
        <dbReference type="EMBL" id="QEG56967.1"/>
    </source>
</evidence>
<protein>
    <submittedName>
        <fullName evidence="4">Uncharacterized protein</fullName>
    </submittedName>
</protein>
<dbReference type="EMBL" id="MK623257">
    <property type="protein sequence ID" value="QEG56967.1"/>
    <property type="molecule type" value="Genomic_DNA"/>
</dbReference>
<accession>A0A5B9RJP9</accession>
<dbReference type="AlphaFoldDB" id="A0A5B9RJP9"/>
<feature type="transmembrane region" description="Helical" evidence="2">
    <location>
        <begin position="167"/>
        <end position="186"/>
    </location>
</feature>
<keyword evidence="2" id="KW-0472">Membrane</keyword>
<name>A0A5B9RJP9_9AGAM</name>
<feature type="transmembrane region" description="Helical" evidence="2">
    <location>
        <begin position="287"/>
        <end position="309"/>
    </location>
</feature>
<keyword evidence="3" id="KW-0732">Signal</keyword>
<feature type="region of interest" description="Disordered" evidence="1">
    <location>
        <begin position="59"/>
        <end position="85"/>
    </location>
</feature>
<evidence type="ECO:0000256" key="3">
    <source>
        <dbReference type="SAM" id="SignalP"/>
    </source>
</evidence>
<evidence type="ECO:0000256" key="1">
    <source>
        <dbReference type="SAM" id="MobiDB-lite"/>
    </source>
</evidence>
<organism evidence="4">
    <name type="scientific">Porodaedalea pini</name>
    <dbReference type="NCBI Taxonomy" id="108901"/>
    <lineage>
        <taxon>Eukaryota</taxon>
        <taxon>Fungi</taxon>
        <taxon>Dikarya</taxon>
        <taxon>Basidiomycota</taxon>
        <taxon>Agaricomycotina</taxon>
        <taxon>Agaricomycetes</taxon>
        <taxon>Hymenochaetales</taxon>
        <taxon>Hymenochaetaceae</taxon>
        <taxon>Porodaedalea</taxon>
    </lineage>
</organism>
<feature type="signal peptide" evidence="3">
    <location>
        <begin position="1"/>
        <end position="20"/>
    </location>
</feature>
<feature type="transmembrane region" description="Helical" evidence="2">
    <location>
        <begin position="349"/>
        <end position="376"/>
    </location>
</feature>
<feature type="chain" id="PRO_5023071096" evidence="3">
    <location>
        <begin position="21"/>
        <end position="377"/>
    </location>
</feature>